<dbReference type="PANTHER" id="PTHR24036:SF5">
    <property type="entry name" value="THROMBOMODULIN"/>
    <property type="match status" value="1"/>
</dbReference>
<dbReference type="SMART" id="SM00686">
    <property type="entry name" value="DM13"/>
    <property type="match status" value="2"/>
</dbReference>
<dbReference type="PROSITE" id="PS51549">
    <property type="entry name" value="DM13"/>
    <property type="match status" value="2"/>
</dbReference>
<dbReference type="InterPro" id="IPR019545">
    <property type="entry name" value="DM13_domain"/>
</dbReference>
<keyword evidence="5" id="KW-1185">Reference proteome</keyword>
<evidence type="ECO:0000313" key="4">
    <source>
        <dbReference type="EMBL" id="GLJ59614.1"/>
    </source>
</evidence>
<dbReference type="PANTHER" id="PTHR24036">
    <property type="entry name" value="SKELETOR-RELATED"/>
    <property type="match status" value="1"/>
</dbReference>
<feature type="region of interest" description="Disordered" evidence="2">
    <location>
        <begin position="20"/>
        <end position="45"/>
    </location>
</feature>
<name>A0AAD3NTI2_CRYJA</name>
<feature type="domain" description="DM13" evidence="3">
    <location>
        <begin position="255"/>
        <end position="360"/>
    </location>
</feature>
<comment type="caution">
    <text evidence="4">The sequence shown here is derived from an EMBL/GenBank/DDBJ whole genome shotgun (WGS) entry which is preliminary data.</text>
</comment>
<dbReference type="InterPro" id="IPR052126">
    <property type="entry name" value="Spindle_Org/Thrombomodulin"/>
</dbReference>
<reference evidence="4" key="1">
    <citation type="submission" date="2022-12" db="EMBL/GenBank/DDBJ databases">
        <title>Chromosome-Level Genome Assembly of Japanese Cedar (Cryptomeriajaponica D. Don).</title>
        <authorList>
            <person name="Fujino T."/>
            <person name="Yamaguchi K."/>
            <person name="Yokoyama T."/>
            <person name="Hamanaka T."/>
            <person name="Harazono Y."/>
            <person name="Kamada H."/>
            <person name="Kobayashi W."/>
            <person name="Ujino-Ihara T."/>
            <person name="Uchiyama K."/>
            <person name="Matsumoto A."/>
            <person name="Izuno A."/>
            <person name="Tsumura Y."/>
            <person name="Toyoda A."/>
            <person name="Shigenobu S."/>
            <person name="Moriguchi Y."/>
            <person name="Ueno S."/>
            <person name="Kasahara M."/>
        </authorList>
    </citation>
    <scope>NUCLEOTIDE SEQUENCE</scope>
</reference>
<evidence type="ECO:0000313" key="5">
    <source>
        <dbReference type="Proteomes" id="UP001234787"/>
    </source>
</evidence>
<accession>A0AAD3NTI2</accession>
<proteinExistence type="predicted"/>
<evidence type="ECO:0000256" key="1">
    <source>
        <dbReference type="ARBA" id="ARBA00022737"/>
    </source>
</evidence>
<dbReference type="AlphaFoldDB" id="A0AAD3NTI2"/>
<dbReference type="Pfam" id="PF10517">
    <property type="entry name" value="DM13"/>
    <property type="match status" value="2"/>
</dbReference>
<evidence type="ECO:0000259" key="3">
    <source>
        <dbReference type="PROSITE" id="PS51549"/>
    </source>
</evidence>
<evidence type="ECO:0000256" key="2">
    <source>
        <dbReference type="SAM" id="MobiDB-lite"/>
    </source>
</evidence>
<protein>
    <recommendedName>
        <fullName evidence="3">DM13 domain-containing protein</fullName>
    </recommendedName>
</protein>
<dbReference type="EMBL" id="BSEH01001127">
    <property type="protein sequence ID" value="GLJ59614.1"/>
    <property type="molecule type" value="Genomic_DNA"/>
</dbReference>
<feature type="domain" description="DM13" evidence="3">
    <location>
        <begin position="133"/>
        <end position="242"/>
    </location>
</feature>
<dbReference type="Proteomes" id="UP001234787">
    <property type="component" value="Unassembled WGS sequence"/>
</dbReference>
<sequence length="373" mass="41226">MAGKQCEPTTATATTAALITEPVKPRSRTSKRLGESGSVGNDRSVVDRRDSAIQSFDNNNGWLRFMNLEVDSPVRLSLSTNTIIVRAVACLQLLAERALLSSVWAAAQASQTGPAASTSGNGNGNYRQHHYFGTLIGKLNKRDHNVSGEVFAVDEQTLFIKNFNYDGLAPDAYFWSSVSASQPAALEGFIVPDEKGSTKPLERYADKDVVLRLPEGRTLREINWLSVWSRQTKQNLGEILIPRQQLVIPRPLEIGGFSQLAHGLKSGPITIVDAQTFLVPDFHYDGLGPAAYFWLTRGSQGLQATGLRLKDENGSGQALKKYVGETVVITLPEELTIYDFDWFGVWCKEFQVNFGQTRIPQLAKVPRRPRCLE</sequence>
<organism evidence="4 5">
    <name type="scientific">Cryptomeria japonica</name>
    <name type="common">Japanese cedar</name>
    <name type="synonym">Cupressus japonica</name>
    <dbReference type="NCBI Taxonomy" id="3369"/>
    <lineage>
        <taxon>Eukaryota</taxon>
        <taxon>Viridiplantae</taxon>
        <taxon>Streptophyta</taxon>
        <taxon>Embryophyta</taxon>
        <taxon>Tracheophyta</taxon>
        <taxon>Spermatophyta</taxon>
        <taxon>Pinopsida</taxon>
        <taxon>Pinidae</taxon>
        <taxon>Conifers II</taxon>
        <taxon>Cupressales</taxon>
        <taxon>Cupressaceae</taxon>
        <taxon>Cryptomeria</taxon>
    </lineage>
</organism>
<gene>
    <name evidence="4" type="ORF">SUGI_1515880</name>
</gene>
<keyword evidence="1" id="KW-0677">Repeat</keyword>